<gene>
    <name evidence="3" type="ORF">PAPOLLO_LOCUS10046</name>
</gene>
<organism evidence="3 4">
    <name type="scientific">Parnassius apollo</name>
    <name type="common">Apollo butterfly</name>
    <name type="synonym">Papilio apollo</name>
    <dbReference type="NCBI Taxonomy" id="110799"/>
    <lineage>
        <taxon>Eukaryota</taxon>
        <taxon>Metazoa</taxon>
        <taxon>Ecdysozoa</taxon>
        <taxon>Arthropoda</taxon>
        <taxon>Hexapoda</taxon>
        <taxon>Insecta</taxon>
        <taxon>Pterygota</taxon>
        <taxon>Neoptera</taxon>
        <taxon>Endopterygota</taxon>
        <taxon>Lepidoptera</taxon>
        <taxon>Glossata</taxon>
        <taxon>Ditrysia</taxon>
        <taxon>Papilionoidea</taxon>
        <taxon>Papilionidae</taxon>
        <taxon>Parnassiinae</taxon>
        <taxon>Parnassini</taxon>
        <taxon>Parnassius</taxon>
        <taxon>Parnassius</taxon>
    </lineage>
</organism>
<dbReference type="InterPro" id="IPR029526">
    <property type="entry name" value="PGBD"/>
</dbReference>
<evidence type="ECO:0000256" key="1">
    <source>
        <dbReference type="SAM" id="MobiDB-lite"/>
    </source>
</evidence>
<evidence type="ECO:0000313" key="3">
    <source>
        <dbReference type="EMBL" id="CAG4980476.1"/>
    </source>
</evidence>
<dbReference type="PANTHER" id="PTHR33939:SF1">
    <property type="entry name" value="DUF4371 DOMAIN-CONTAINING PROTEIN"/>
    <property type="match status" value="1"/>
</dbReference>
<dbReference type="OrthoDB" id="7684061at2759"/>
<dbReference type="EMBL" id="CAJQZP010000714">
    <property type="protein sequence ID" value="CAG4980476.1"/>
    <property type="molecule type" value="Genomic_DNA"/>
</dbReference>
<dbReference type="PANTHER" id="PTHR33939">
    <property type="entry name" value="PROTEIN CBG22215"/>
    <property type="match status" value="1"/>
</dbReference>
<accession>A0A8S3WT30</accession>
<proteinExistence type="predicted"/>
<evidence type="ECO:0000259" key="2">
    <source>
        <dbReference type="Pfam" id="PF13843"/>
    </source>
</evidence>
<dbReference type="Proteomes" id="UP000691718">
    <property type="component" value="Unassembled WGS sequence"/>
</dbReference>
<feature type="domain" description="PiggyBac transposable element-derived protein" evidence="2">
    <location>
        <begin position="388"/>
        <end position="454"/>
    </location>
</feature>
<reference evidence="3" key="1">
    <citation type="submission" date="2021-04" db="EMBL/GenBank/DDBJ databases">
        <authorList>
            <person name="Tunstrom K."/>
        </authorList>
    </citation>
    <scope>NUCLEOTIDE SEQUENCE</scope>
</reference>
<keyword evidence="4" id="KW-1185">Reference proteome</keyword>
<sequence>MDNASYHSRRQKKIPVTSWKKPDIQELLSSKHISFEAKETKVQLLEKVNGVKTQYQSYVVDEMAKAVGCLYARLICLRQEEGDSTYTKDSYAAQVLSGNHSLPAPIEAYIKAIGNVVDNSAIRYKLRMPAWPNEDGHFGRVDFNSHWKYMSMPCPLVCRRIQEDLRITAVPGVCEWNLPEGLRSAEADAGNPTRNCLGWARASTLTNDQVAFLESANIMEDAFPVKFAQFQYNTDLFEKISLALSKTEQKIKLTPQTKKNAEGALAQQRTMNDEDISTLLWRLENGEVSEDESDLDEDALDYYDNVGELEADLERENQILEEILTENDGTAPDPPLIFDELVENQPHSNATPSLRDLIWKKKNLDLVDQAFTFLGCTDYPPIIMNLSTPYQYFSYFFDESLLARIVTESNKYAIQKNINFSEPMTVLELRKYIGILIYTSVYHYPSIRSYWANNISRLERVCAACWRSATRELQRRDQQDSNRPGLSEAILPDVGSSSDLNIPEPPPLPQQNLHTTHIRQIQQLSLQCISVRLAHPITVYLLIVLKQNVY</sequence>
<name>A0A8S3WT30_PARAO</name>
<comment type="caution">
    <text evidence="3">The sequence shown here is derived from an EMBL/GenBank/DDBJ whole genome shotgun (WGS) entry which is preliminary data.</text>
</comment>
<protein>
    <submittedName>
        <fullName evidence="3">(apollo) hypothetical protein</fullName>
    </submittedName>
</protein>
<feature type="region of interest" description="Disordered" evidence="1">
    <location>
        <begin position="474"/>
        <end position="493"/>
    </location>
</feature>
<dbReference type="AlphaFoldDB" id="A0A8S3WT30"/>
<dbReference type="Pfam" id="PF13843">
    <property type="entry name" value="DDE_Tnp_1_7"/>
    <property type="match status" value="1"/>
</dbReference>
<evidence type="ECO:0000313" key="4">
    <source>
        <dbReference type="Proteomes" id="UP000691718"/>
    </source>
</evidence>